<feature type="transmembrane region" description="Helical" evidence="6">
    <location>
        <begin position="92"/>
        <end position="114"/>
    </location>
</feature>
<evidence type="ECO:0000256" key="6">
    <source>
        <dbReference type="SAM" id="Phobius"/>
    </source>
</evidence>
<reference evidence="7" key="1">
    <citation type="submission" date="2019-11" db="EMBL/GenBank/DDBJ databases">
        <authorList>
            <person name="Feng L."/>
        </authorList>
    </citation>
    <scope>NUCLEOTIDE SEQUENCE</scope>
    <source>
        <strain evidence="7">BintestinalisLFYP9</strain>
    </source>
</reference>
<dbReference type="PANTHER" id="PTHR33529">
    <property type="entry name" value="SLR0882 PROTEIN-RELATED"/>
    <property type="match status" value="1"/>
</dbReference>
<keyword evidence="2" id="KW-1003">Cell membrane</keyword>
<dbReference type="InterPro" id="IPR005495">
    <property type="entry name" value="LptG/LptF_permease"/>
</dbReference>
<accession>A0A6N2XLJ0</accession>
<evidence type="ECO:0000256" key="4">
    <source>
        <dbReference type="ARBA" id="ARBA00022989"/>
    </source>
</evidence>
<name>A0A6N2XLJ0_9BACE</name>
<organism evidence="7">
    <name type="scientific">Bacteroides intestinalis</name>
    <dbReference type="NCBI Taxonomy" id="329854"/>
    <lineage>
        <taxon>Bacteria</taxon>
        <taxon>Pseudomonadati</taxon>
        <taxon>Bacteroidota</taxon>
        <taxon>Bacteroidia</taxon>
        <taxon>Bacteroidales</taxon>
        <taxon>Bacteroidaceae</taxon>
        <taxon>Bacteroides</taxon>
    </lineage>
</organism>
<evidence type="ECO:0000256" key="1">
    <source>
        <dbReference type="ARBA" id="ARBA00004651"/>
    </source>
</evidence>
<dbReference type="Pfam" id="PF03739">
    <property type="entry name" value="LptF_LptG"/>
    <property type="match status" value="1"/>
</dbReference>
<sequence length="391" mass="45283">METDDGKTRIYKVMKKLNWKIKGIKLPDNWKWLKRLDFYIIKKFLGTYVFAIALIISIAVVFDFNEKMDKFMSHEAPWKAIIFDYYLNFVPYFANLFSPLFVFIAVIFFTSKLAENSEIIAMFSTGMSFKRMLRPYMVSAAIIAVVTFCLGSYVIPKGSVTRINFEDKYYKQRKSNTARNIQLEVDSGVIAYIERFEDHSKTGYRFSLDKFKDKQLVSHLTARSITYDTASVHKWTIKDYMIREMDGMKENIVKGDRIDSTLFMEPADFLIMKNQQEMMTSPQLSEYISRQRQRGFANIKEFEIEYHKRIAMSFASFILTLIGVSLSSKKTKGGMGLHLGIGLALSFSYILFQTIASTFAVNGNVPPVVAVWIPNILYAFIAFYLYQKAPK</sequence>
<protein>
    <submittedName>
        <fullName evidence="7">Lipopolysaccharide export system permease protein LptG</fullName>
    </submittedName>
</protein>
<dbReference type="EMBL" id="CACRSU010000054">
    <property type="protein sequence ID" value="VYT55092.1"/>
    <property type="molecule type" value="Genomic_DNA"/>
</dbReference>
<dbReference type="AlphaFoldDB" id="A0A6N2XLJ0"/>
<feature type="transmembrane region" description="Helical" evidence="6">
    <location>
        <begin position="310"/>
        <end position="327"/>
    </location>
</feature>
<evidence type="ECO:0000256" key="5">
    <source>
        <dbReference type="ARBA" id="ARBA00023136"/>
    </source>
</evidence>
<feature type="transmembrane region" description="Helical" evidence="6">
    <location>
        <begin position="135"/>
        <end position="155"/>
    </location>
</feature>
<comment type="subcellular location">
    <subcellularLocation>
        <location evidence="1">Cell membrane</location>
        <topology evidence="1">Multi-pass membrane protein</topology>
    </subcellularLocation>
</comment>
<evidence type="ECO:0000313" key="7">
    <source>
        <dbReference type="EMBL" id="VYT55092.1"/>
    </source>
</evidence>
<keyword evidence="4 6" id="KW-1133">Transmembrane helix</keyword>
<evidence type="ECO:0000256" key="3">
    <source>
        <dbReference type="ARBA" id="ARBA00022692"/>
    </source>
</evidence>
<feature type="transmembrane region" description="Helical" evidence="6">
    <location>
        <begin position="367"/>
        <end position="386"/>
    </location>
</feature>
<evidence type="ECO:0000256" key="2">
    <source>
        <dbReference type="ARBA" id="ARBA00022475"/>
    </source>
</evidence>
<keyword evidence="5 6" id="KW-0472">Membrane</keyword>
<dbReference type="GO" id="GO:0015920">
    <property type="term" value="P:lipopolysaccharide transport"/>
    <property type="evidence" value="ECO:0007669"/>
    <property type="project" value="TreeGrafter"/>
</dbReference>
<keyword evidence="3 6" id="KW-0812">Transmembrane</keyword>
<feature type="transmembrane region" description="Helical" evidence="6">
    <location>
        <begin position="339"/>
        <end position="361"/>
    </location>
</feature>
<dbReference type="PANTHER" id="PTHR33529:SF8">
    <property type="entry name" value="PERMEASE, YJGP_YJGQ FAMILY"/>
    <property type="match status" value="1"/>
</dbReference>
<proteinExistence type="predicted"/>
<dbReference type="GO" id="GO:0043190">
    <property type="term" value="C:ATP-binding cassette (ABC) transporter complex"/>
    <property type="evidence" value="ECO:0007669"/>
    <property type="project" value="TreeGrafter"/>
</dbReference>
<feature type="transmembrane region" description="Helical" evidence="6">
    <location>
        <begin position="44"/>
        <end position="62"/>
    </location>
</feature>
<gene>
    <name evidence="7" type="primary">lptG</name>
    <name evidence="7" type="ORF">BILFYP9_00198</name>
</gene>